<reference evidence="1 2" key="1">
    <citation type="submission" date="2014-08" db="EMBL/GenBank/DDBJ databases">
        <authorList>
            <person name="Chen Y.-H."/>
        </authorList>
    </citation>
    <scope>NUCLEOTIDE SEQUENCE [LARGE SCALE GENOMIC DNA]</scope>
</reference>
<dbReference type="RefSeq" id="WP_172745430.1">
    <property type="nucleotide sequence ID" value="NZ_CCRH01000001.1"/>
</dbReference>
<gene>
    <name evidence="1" type="ORF">NGAL_HAMBI1145_02130</name>
</gene>
<dbReference type="AlphaFoldDB" id="A0A0T7F928"/>
<proteinExistence type="predicted"/>
<evidence type="ECO:0000313" key="2">
    <source>
        <dbReference type="Proteomes" id="UP000046176"/>
    </source>
</evidence>
<evidence type="ECO:0000313" key="1">
    <source>
        <dbReference type="EMBL" id="CDZ31451.1"/>
    </source>
</evidence>
<dbReference type="EMBL" id="CCRH01000001">
    <property type="protein sequence ID" value="CDZ31451.1"/>
    <property type="molecule type" value="Genomic_DNA"/>
</dbReference>
<accession>A0A0T7F928</accession>
<dbReference type="Proteomes" id="UP000046176">
    <property type="component" value="Unassembled WGS sequence"/>
</dbReference>
<name>A0A0T7F928_NEOGA</name>
<protein>
    <submittedName>
        <fullName evidence="1">Uncharacterized protein</fullName>
    </submittedName>
</protein>
<sequence length="52" mass="5786">MPPEDEYRKQSEAVAAADRNDPDLLAWLDAALADYLADEDEDIVQAALTNEH</sequence>
<organism evidence="1 2">
    <name type="scientific">Neorhizobium galegae bv. officinalis</name>
    <dbReference type="NCBI Taxonomy" id="323656"/>
    <lineage>
        <taxon>Bacteria</taxon>
        <taxon>Pseudomonadati</taxon>
        <taxon>Pseudomonadota</taxon>
        <taxon>Alphaproteobacteria</taxon>
        <taxon>Hyphomicrobiales</taxon>
        <taxon>Rhizobiaceae</taxon>
        <taxon>Rhizobium/Agrobacterium group</taxon>
        <taxon>Neorhizobium</taxon>
    </lineage>
</organism>